<dbReference type="Proteomes" id="UP001326715">
    <property type="component" value="Chromosome"/>
</dbReference>
<accession>A0A1K1S0C8</accession>
<keyword evidence="4" id="KW-1185">Reference proteome</keyword>
<dbReference type="OrthoDB" id="670198at2"/>
<name>A0A1K1S0C8_9BACT</name>
<proteinExistence type="predicted"/>
<dbReference type="AlphaFoldDB" id="A0A1K1S0C8"/>
<dbReference type="STRING" id="1004.SAMN05661012_04524"/>
<organism evidence="1 3">
    <name type="scientific">Chitinophaga sancti</name>
    <dbReference type="NCBI Taxonomy" id="1004"/>
    <lineage>
        <taxon>Bacteria</taxon>
        <taxon>Pseudomonadati</taxon>
        <taxon>Bacteroidota</taxon>
        <taxon>Chitinophagia</taxon>
        <taxon>Chitinophagales</taxon>
        <taxon>Chitinophagaceae</taxon>
        <taxon>Chitinophaga</taxon>
    </lineage>
</organism>
<evidence type="ECO:0000313" key="4">
    <source>
        <dbReference type="Proteomes" id="UP001326715"/>
    </source>
</evidence>
<evidence type="ECO:0000313" key="1">
    <source>
        <dbReference type="EMBL" id="SFW77819.1"/>
    </source>
</evidence>
<dbReference type="Proteomes" id="UP000183788">
    <property type="component" value="Unassembled WGS sequence"/>
</dbReference>
<evidence type="ECO:0000313" key="2">
    <source>
        <dbReference type="EMBL" id="WQG88094.1"/>
    </source>
</evidence>
<gene>
    <name evidence="1" type="ORF">SAMN05661012_04524</name>
    <name evidence="2" type="ORF">SR876_24515</name>
</gene>
<reference evidence="2 4" key="2">
    <citation type="submission" date="2023-11" db="EMBL/GenBank/DDBJ databases">
        <title>MicrobeMod: A computational toolkit for identifying prokaryotic methylation and restriction-modification with nanopore sequencing.</title>
        <authorList>
            <person name="Crits-Christoph A."/>
            <person name="Kang S.C."/>
            <person name="Lee H."/>
            <person name="Ostrov N."/>
        </authorList>
    </citation>
    <scope>NUCLEOTIDE SEQUENCE [LARGE SCALE GENOMIC DNA]</scope>
    <source>
        <strain evidence="2 4">ATCC 23090</strain>
    </source>
</reference>
<evidence type="ECO:0000313" key="3">
    <source>
        <dbReference type="Proteomes" id="UP000183788"/>
    </source>
</evidence>
<protein>
    <submittedName>
        <fullName evidence="1">Uncharacterized protein</fullName>
    </submittedName>
</protein>
<reference evidence="1 3" key="1">
    <citation type="submission" date="2016-11" db="EMBL/GenBank/DDBJ databases">
        <authorList>
            <person name="Jaros S."/>
            <person name="Januszkiewicz K."/>
            <person name="Wedrychowicz H."/>
        </authorList>
    </citation>
    <scope>NUCLEOTIDE SEQUENCE [LARGE SCALE GENOMIC DNA]</scope>
    <source>
        <strain evidence="1 3">DSM 784</strain>
    </source>
</reference>
<dbReference type="EMBL" id="CP140154">
    <property type="protein sequence ID" value="WQG88094.1"/>
    <property type="molecule type" value="Genomic_DNA"/>
</dbReference>
<dbReference type="EMBL" id="FPIZ01000016">
    <property type="protein sequence ID" value="SFW77819.1"/>
    <property type="molecule type" value="Genomic_DNA"/>
</dbReference>
<dbReference type="RefSeq" id="WP_072363501.1">
    <property type="nucleotide sequence ID" value="NZ_CP139972.1"/>
</dbReference>
<sequence length="134" mass="15301">MHQTTLLLRQVHPSFVQANKISSQVFSITSQVFRPTPKDQNQLSVYNSNKYTPQESHAHFTAIDTSYKSHGVVAVSVQECDMEGLKCEENNIPFDGHSFIDFNMLSGSQIEKKAKKLRNYAMERGWLYEQSGEN</sequence>